<protein>
    <submittedName>
        <fullName evidence="1">Uncharacterized protein</fullName>
    </submittedName>
</protein>
<dbReference type="EMBL" id="CYXM01000051">
    <property type="protein sequence ID" value="CUN31207.1"/>
    <property type="molecule type" value="Genomic_DNA"/>
</dbReference>
<gene>
    <name evidence="1" type="ORF">ERS852580_03637</name>
</gene>
<sequence length="95" mass="11284">MDINTLREKVERIFLELGFKNEIIGEKQYRYLVYNNCYCKITYLNSREAFVIECADNAEDASNGVLEDGDLYYLNIPEEEMLCKLRKDIVAYYME</sequence>
<reference evidence="1 2" key="1">
    <citation type="submission" date="2015-09" db="EMBL/GenBank/DDBJ databases">
        <authorList>
            <consortium name="Pathogen Informatics"/>
        </authorList>
    </citation>
    <scope>NUCLEOTIDE SEQUENCE [LARGE SCALE GENOMIC DNA]</scope>
    <source>
        <strain evidence="1 2">2789STDY5834968</strain>
    </source>
</reference>
<dbReference type="AlphaFoldDB" id="A0A173VYH5"/>
<name>A0A173VYH5_9FIRM</name>
<proteinExistence type="predicted"/>
<dbReference type="Proteomes" id="UP000095673">
    <property type="component" value="Unassembled WGS sequence"/>
</dbReference>
<dbReference type="RefSeq" id="WP_055238914.1">
    <property type="nucleotide sequence ID" value="NZ_CYXM01000051.1"/>
</dbReference>
<evidence type="ECO:0000313" key="2">
    <source>
        <dbReference type="Proteomes" id="UP000095673"/>
    </source>
</evidence>
<evidence type="ECO:0000313" key="1">
    <source>
        <dbReference type="EMBL" id="CUN31207.1"/>
    </source>
</evidence>
<organism evidence="1 2">
    <name type="scientific">Agathobacter rectalis</name>
    <dbReference type="NCBI Taxonomy" id="39491"/>
    <lineage>
        <taxon>Bacteria</taxon>
        <taxon>Bacillati</taxon>
        <taxon>Bacillota</taxon>
        <taxon>Clostridia</taxon>
        <taxon>Lachnospirales</taxon>
        <taxon>Lachnospiraceae</taxon>
        <taxon>Agathobacter</taxon>
    </lineage>
</organism>
<accession>A0A173VYH5</accession>